<dbReference type="EMBL" id="JACRWC010000106">
    <property type="protein sequence ID" value="MBC6000058.1"/>
    <property type="molecule type" value="Genomic_DNA"/>
</dbReference>
<accession>A0A923NC33</accession>
<proteinExistence type="predicted"/>
<gene>
    <name evidence="1" type="ORF">H8876_08605</name>
</gene>
<sequence length="97" mass="11186">MTIREELLFDFAVNMPRVLVTGETTVVDNVKKLLVMTDRQVVVSNGRRCTSISGHGFVVTKLKEERMLIAGEVDEIRFFKTLQEDKDRRSRSEEDPQ</sequence>
<evidence type="ECO:0000313" key="2">
    <source>
        <dbReference type="Proteomes" id="UP000644115"/>
    </source>
</evidence>
<dbReference type="AlphaFoldDB" id="A0A923NC33"/>
<dbReference type="RefSeq" id="WP_177265537.1">
    <property type="nucleotide sequence ID" value="NZ_JACRWC010000106.1"/>
</dbReference>
<protein>
    <submittedName>
        <fullName evidence="1">YabP/YqfC family sporulation protein</fullName>
    </submittedName>
</protein>
<keyword evidence="2" id="KW-1185">Reference proteome</keyword>
<dbReference type="Pfam" id="PF07873">
    <property type="entry name" value="YabP"/>
    <property type="match status" value="1"/>
</dbReference>
<name>A0A923NC33_9FIRM</name>
<evidence type="ECO:0000313" key="1">
    <source>
        <dbReference type="EMBL" id="MBC6000058.1"/>
    </source>
</evidence>
<dbReference type="Proteomes" id="UP000644115">
    <property type="component" value="Unassembled WGS sequence"/>
</dbReference>
<dbReference type="InterPro" id="IPR022476">
    <property type="entry name" value="Spore_YabP/YqfC"/>
</dbReference>
<comment type="caution">
    <text evidence="1">The sequence shown here is derived from an EMBL/GenBank/DDBJ whole genome shotgun (WGS) entry which is preliminary data.</text>
</comment>
<reference evidence="1" key="1">
    <citation type="submission" date="2020-08" db="EMBL/GenBank/DDBJ databases">
        <authorList>
            <person name="Liu C."/>
            <person name="Sun Q."/>
        </authorList>
    </citation>
    <scope>NUCLEOTIDE SEQUENCE</scope>
    <source>
        <strain evidence="1">BX16</strain>
    </source>
</reference>
<organism evidence="1 2">
    <name type="scientific">Lentihominibacter faecis</name>
    <dbReference type="NCBI Taxonomy" id="2764712"/>
    <lineage>
        <taxon>Bacteria</taxon>
        <taxon>Bacillati</taxon>
        <taxon>Bacillota</taxon>
        <taxon>Clostridia</taxon>
        <taxon>Peptostreptococcales</taxon>
        <taxon>Anaerovoracaceae</taxon>
        <taxon>Lentihominibacter</taxon>
    </lineage>
</organism>